<evidence type="ECO:0000313" key="5">
    <source>
        <dbReference type="EMBL" id="XCG63117.1"/>
    </source>
</evidence>
<dbReference type="EMBL" id="CP159218">
    <property type="protein sequence ID" value="XCG63117.1"/>
    <property type="molecule type" value="Genomic_DNA"/>
</dbReference>
<evidence type="ECO:0000259" key="4">
    <source>
        <dbReference type="PROSITE" id="PS51118"/>
    </source>
</evidence>
<name>A0AAU8DPG6_9ACTN</name>
<protein>
    <submittedName>
        <fullName evidence="5">Helix-turn-helix domain-containing protein</fullName>
    </submittedName>
</protein>
<dbReference type="AlphaFoldDB" id="A0AAU8DPG6"/>
<dbReference type="InterPro" id="IPR002577">
    <property type="entry name" value="HTH_HxlR"/>
</dbReference>
<proteinExistence type="predicted"/>
<accession>A0AAU8DPG6</accession>
<gene>
    <name evidence="5" type="ORF">ABLG96_18205</name>
</gene>
<dbReference type="InterPro" id="IPR036388">
    <property type="entry name" value="WH-like_DNA-bd_sf"/>
</dbReference>
<sequence>MAGAPSADGRFDVLAEACPTRQVVFRLGEKWTLLVLYALDRGPHRFGELQRNVEGISQRMLTQTVRNLERDGLVRRSVVPTVPSQVTYSLSPLGASLSAAISTIRTWAYGHMDEIASARINYESAE</sequence>
<dbReference type="PROSITE" id="PS51118">
    <property type="entry name" value="HTH_HXLR"/>
    <property type="match status" value="1"/>
</dbReference>
<dbReference type="GO" id="GO:0003677">
    <property type="term" value="F:DNA binding"/>
    <property type="evidence" value="ECO:0007669"/>
    <property type="project" value="UniProtKB-KW"/>
</dbReference>
<evidence type="ECO:0000256" key="1">
    <source>
        <dbReference type="ARBA" id="ARBA00023015"/>
    </source>
</evidence>
<feature type="domain" description="HTH hxlR-type" evidence="4">
    <location>
        <begin position="18"/>
        <end position="116"/>
    </location>
</feature>
<dbReference type="Gene3D" id="1.10.10.10">
    <property type="entry name" value="Winged helix-like DNA-binding domain superfamily/Winged helix DNA-binding domain"/>
    <property type="match status" value="1"/>
</dbReference>
<dbReference type="InterPro" id="IPR036390">
    <property type="entry name" value="WH_DNA-bd_sf"/>
</dbReference>
<evidence type="ECO:0000256" key="3">
    <source>
        <dbReference type="ARBA" id="ARBA00023163"/>
    </source>
</evidence>
<keyword evidence="2" id="KW-0238">DNA-binding</keyword>
<dbReference type="PANTHER" id="PTHR33204">
    <property type="entry name" value="TRANSCRIPTIONAL REGULATOR, MARR FAMILY"/>
    <property type="match status" value="1"/>
</dbReference>
<dbReference type="Pfam" id="PF01638">
    <property type="entry name" value="HxlR"/>
    <property type="match status" value="1"/>
</dbReference>
<evidence type="ECO:0000256" key="2">
    <source>
        <dbReference type="ARBA" id="ARBA00023125"/>
    </source>
</evidence>
<reference evidence="5" key="1">
    <citation type="submission" date="2024-05" db="EMBL/GenBank/DDBJ databases">
        <authorList>
            <person name="Cai S.Y."/>
            <person name="Jin L.M."/>
            <person name="Li H.R."/>
        </authorList>
    </citation>
    <scope>NUCLEOTIDE SEQUENCE</scope>
    <source>
        <strain evidence="5">A5-74</strain>
    </source>
</reference>
<dbReference type="RefSeq" id="WP_353648732.1">
    <property type="nucleotide sequence ID" value="NZ_CP159218.1"/>
</dbReference>
<dbReference type="SUPFAM" id="SSF46785">
    <property type="entry name" value="Winged helix' DNA-binding domain"/>
    <property type="match status" value="1"/>
</dbReference>
<keyword evidence="1" id="KW-0805">Transcription regulation</keyword>
<organism evidence="5">
    <name type="scientific">Nakamurella sp. A5-74</name>
    <dbReference type="NCBI Taxonomy" id="3158264"/>
    <lineage>
        <taxon>Bacteria</taxon>
        <taxon>Bacillati</taxon>
        <taxon>Actinomycetota</taxon>
        <taxon>Actinomycetes</taxon>
        <taxon>Nakamurellales</taxon>
        <taxon>Nakamurellaceae</taxon>
        <taxon>Nakamurella</taxon>
    </lineage>
</organism>
<keyword evidence="3" id="KW-0804">Transcription</keyword>
<dbReference type="PANTHER" id="PTHR33204:SF18">
    <property type="entry name" value="TRANSCRIPTIONAL REGULATORY PROTEIN"/>
    <property type="match status" value="1"/>
</dbReference>